<feature type="region of interest" description="Disordered" evidence="1">
    <location>
        <begin position="96"/>
        <end position="122"/>
    </location>
</feature>
<dbReference type="EMBL" id="CP119940">
    <property type="protein sequence ID" value="WFD04210.1"/>
    <property type="molecule type" value="Genomic_DNA"/>
</dbReference>
<proteinExistence type="predicted"/>
<protein>
    <submittedName>
        <fullName evidence="2">Uncharacterized protein</fullName>
    </submittedName>
</protein>
<sequence length="122" mass="13953">MSLDEPVCTVEEPDIDMASGSSYEISPHRTYVHSLDDSDEEPPEESYAYYELNPYVMEKLGQAARPKKESVPKWLATVQDEAIKEDPSRIQSLVPWRPPAWQQALEQQKAPAPRDDEDMMES</sequence>
<keyword evidence="3" id="KW-1185">Reference proteome</keyword>
<gene>
    <name evidence="2" type="ORF">MOBT1_002915</name>
</gene>
<accession>A0AAF0E384</accession>
<evidence type="ECO:0000313" key="3">
    <source>
        <dbReference type="Proteomes" id="UP001214603"/>
    </source>
</evidence>
<evidence type="ECO:0000313" key="2">
    <source>
        <dbReference type="EMBL" id="WFD04210.1"/>
    </source>
</evidence>
<organism evidence="2 3">
    <name type="scientific">Malassezia obtusa</name>
    <dbReference type="NCBI Taxonomy" id="76774"/>
    <lineage>
        <taxon>Eukaryota</taxon>
        <taxon>Fungi</taxon>
        <taxon>Dikarya</taxon>
        <taxon>Basidiomycota</taxon>
        <taxon>Ustilaginomycotina</taxon>
        <taxon>Malasseziomycetes</taxon>
        <taxon>Malasseziales</taxon>
        <taxon>Malasseziaceae</taxon>
        <taxon>Malassezia</taxon>
    </lineage>
</organism>
<dbReference type="Proteomes" id="UP001214603">
    <property type="component" value="Chromosome 7"/>
</dbReference>
<dbReference type="AlphaFoldDB" id="A0AAF0E384"/>
<evidence type="ECO:0000256" key="1">
    <source>
        <dbReference type="SAM" id="MobiDB-lite"/>
    </source>
</evidence>
<reference evidence="2" key="1">
    <citation type="submission" date="2023-03" db="EMBL/GenBank/DDBJ databases">
        <title>Mating type loci evolution in Malassezia.</title>
        <authorList>
            <person name="Coelho M.A."/>
        </authorList>
    </citation>
    <scope>NUCLEOTIDE SEQUENCE</scope>
    <source>
        <strain evidence="2">CBS 7876</strain>
    </source>
</reference>
<name>A0AAF0E384_9BASI</name>